<protein>
    <submittedName>
        <fullName evidence="3">Uncharacterized protein</fullName>
    </submittedName>
</protein>
<comment type="caution">
    <text evidence="3">The sequence shown here is derived from an EMBL/GenBank/DDBJ whole genome shotgun (WGS) entry which is preliminary data.</text>
</comment>
<feature type="transmembrane region" description="Helical" evidence="2">
    <location>
        <begin position="21"/>
        <end position="54"/>
    </location>
</feature>
<accession>A0A316TU84</accession>
<reference evidence="3 4" key="1">
    <citation type="submission" date="2018-05" db="EMBL/GenBank/DDBJ databases">
        <title>Rhodohalobacter halophilus gen. nov., sp. nov., a moderately halophilic member of the family Balneolaceae.</title>
        <authorList>
            <person name="Liu Z.-W."/>
        </authorList>
    </citation>
    <scope>NUCLEOTIDE SEQUENCE [LARGE SCALE GENOMIC DNA]</scope>
    <source>
        <strain evidence="3 4">8A47</strain>
    </source>
</reference>
<keyword evidence="2" id="KW-0472">Membrane</keyword>
<feature type="region of interest" description="Disordered" evidence="1">
    <location>
        <begin position="147"/>
        <end position="173"/>
    </location>
</feature>
<evidence type="ECO:0000256" key="1">
    <source>
        <dbReference type="SAM" id="MobiDB-lite"/>
    </source>
</evidence>
<gene>
    <name evidence="3" type="ORF">DDZ15_02925</name>
</gene>
<feature type="transmembrane region" description="Helical" evidence="2">
    <location>
        <begin position="121"/>
        <end position="141"/>
    </location>
</feature>
<dbReference type="EMBL" id="QGGB01000002">
    <property type="protein sequence ID" value="PWN07980.1"/>
    <property type="molecule type" value="Genomic_DNA"/>
</dbReference>
<keyword evidence="2" id="KW-0812">Transmembrane</keyword>
<feature type="transmembrane region" description="Helical" evidence="2">
    <location>
        <begin position="60"/>
        <end position="79"/>
    </location>
</feature>
<evidence type="ECO:0000313" key="4">
    <source>
        <dbReference type="Proteomes" id="UP000245533"/>
    </source>
</evidence>
<proteinExistence type="predicted"/>
<evidence type="ECO:0000313" key="3">
    <source>
        <dbReference type="EMBL" id="PWN07980.1"/>
    </source>
</evidence>
<keyword evidence="2" id="KW-1133">Transmembrane helix</keyword>
<dbReference type="Proteomes" id="UP000245533">
    <property type="component" value="Unassembled WGS sequence"/>
</dbReference>
<dbReference type="RefSeq" id="WP_109644654.1">
    <property type="nucleotide sequence ID" value="NZ_QGGB01000002.1"/>
</dbReference>
<sequence>MQFFQISIQQTPKERRILNALLALATGVLTLSYPSFLYLIAGGYLVALGLLFIWLKTPAPIAALPIITGVIIFLFPELIPITIAIFLGFFGLILLLAFQFSIMGFLTLIIAVLIAMNPDSVAYFVAAFLLLYGLSGLIRLFREKNDGGGSGRVGQRSRSQGRDDDIEDAEIIG</sequence>
<dbReference type="OrthoDB" id="1524787at2"/>
<evidence type="ECO:0000256" key="2">
    <source>
        <dbReference type="SAM" id="Phobius"/>
    </source>
</evidence>
<keyword evidence="4" id="KW-1185">Reference proteome</keyword>
<feature type="transmembrane region" description="Helical" evidence="2">
    <location>
        <begin position="86"/>
        <end position="115"/>
    </location>
</feature>
<feature type="compositionally biased region" description="Acidic residues" evidence="1">
    <location>
        <begin position="164"/>
        <end position="173"/>
    </location>
</feature>
<dbReference type="AlphaFoldDB" id="A0A316TU84"/>
<organism evidence="3 4">
    <name type="scientific">Rhodohalobacter mucosus</name>
    <dbReference type="NCBI Taxonomy" id="2079485"/>
    <lineage>
        <taxon>Bacteria</taxon>
        <taxon>Pseudomonadati</taxon>
        <taxon>Balneolota</taxon>
        <taxon>Balneolia</taxon>
        <taxon>Balneolales</taxon>
        <taxon>Balneolaceae</taxon>
        <taxon>Rhodohalobacter</taxon>
    </lineage>
</organism>
<name>A0A316TU84_9BACT</name>